<keyword evidence="1" id="KW-0472">Membrane</keyword>
<sequence length="248" mass="28162">MKRCHVPWSQGGRHPVRYLSLHHKEKNCNFCLFVPLFDFLGKTANKKSWDLQKEISSGEKDRVPDFIFVAHIIDIMSSLHVPFVFRSVSSMPFTNYIFLLVLWPIAFLFMAFAWAFSKTFVLSFYILRGHLCQTWIVPRYGFQYFLPFAREGINDQIELAILRADKLGVKVVGLAALNKNESLNGGGTLFITKHPDLRVRVVHGNTLTAAIILNGIPMDVKEVVLMGATSKSWEEPLRSISAGRTSES</sequence>
<dbReference type="AlphaFoldDB" id="A0A9E7FG06"/>
<evidence type="ECO:0000313" key="3">
    <source>
        <dbReference type="Proteomes" id="UP001055439"/>
    </source>
</evidence>
<dbReference type="Proteomes" id="UP001055439">
    <property type="component" value="Chromosome 3"/>
</dbReference>
<gene>
    <name evidence="2" type="ORF">MUK42_00092</name>
</gene>
<dbReference type="OrthoDB" id="408954at2759"/>
<protein>
    <submittedName>
        <fullName evidence="2">WAX2 C-terminal domain</fullName>
    </submittedName>
</protein>
<keyword evidence="1" id="KW-0812">Transmembrane</keyword>
<name>A0A9E7FG06_9LILI</name>
<reference evidence="2" key="1">
    <citation type="submission" date="2022-05" db="EMBL/GenBank/DDBJ databases">
        <title>The Musa troglodytarum L. genome provides insights into the mechanism of non-climacteric behaviour and enrichment of carotenoids.</title>
        <authorList>
            <person name="Wang J."/>
        </authorList>
    </citation>
    <scope>NUCLEOTIDE SEQUENCE</scope>
    <source>
        <tissue evidence="2">Leaf</tissue>
    </source>
</reference>
<keyword evidence="3" id="KW-1185">Reference proteome</keyword>
<keyword evidence="1" id="KW-1133">Transmembrane helix</keyword>
<evidence type="ECO:0000313" key="2">
    <source>
        <dbReference type="EMBL" id="URD93522.1"/>
    </source>
</evidence>
<evidence type="ECO:0000256" key="1">
    <source>
        <dbReference type="SAM" id="Phobius"/>
    </source>
</evidence>
<organism evidence="2 3">
    <name type="scientific">Musa troglodytarum</name>
    <name type="common">fe'i banana</name>
    <dbReference type="NCBI Taxonomy" id="320322"/>
    <lineage>
        <taxon>Eukaryota</taxon>
        <taxon>Viridiplantae</taxon>
        <taxon>Streptophyta</taxon>
        <taxon>Embryophyta</taxon>
        <taxon>Tracheophyta</taxon>
        <taxon>Spermatophyta</taxon>
        <taxon>Magnoliopsida</taxon>
        <taxon>Liliopsida</taxon>
        <taxon>Zingiberales</taxon>
        <taxon>Musaceae</taxon>
        <taxon>Musa</taxon>
    </lineage>
</organism>
<feature type="transmembrane region" description="Helical" evidence="1">
    <location>
        <begin position="97"/>
        <end position="116"/>
    </location>
</feature>
<proteinExistence type="predicted"/>
<accession>A0A9E7FG06</accession>
<dbReference type="EMBL" id="CP097505">
    <property type="protein sequence ID" value="URD93522.1"/>
    <property type="molecule type" value="Genomic_DNA"/>
</dbReference>